<evidence type="ECO:0000313" key="8">
    <source>
        <dbReference type="EMBL" id="TRY17040.1"/>
    </source>
</evidence>
<dbReference type="Proteomes" id="UP000317638">
    <property type="component" value="Unassembled WGS sequence"/>
</dbReference>
<dbReference type="Pfam" id="PF00528">
    <property type="entry name" value="BPD_transp_1"/>
    <property type="match status" value="1"/>
</dbReference>
<dbReference type="PROSITE" id="PS50928">
    <property type="entry name" value="ABC_TM1"/>
    <property type="match status" value="1"/>
</dbReference>
<evidence type="ECO:0000313" key="9">
    <source>
        <dbReference type="Proteomes" id="UP000317638"/>
    </source>
</evidence>
<evidence type="ECO:0000256" key="2">
    <source>
        <dbReference type="ARBA" id="ARBA00022448"/>
    </source>
</evidence>
<dbReference type="PANTHER" id="PTHR30177:SF4">
    <property type="entry name" value="OSMOPROTECTANT IMPORT PERMEASE PROTEIN OSMW"/>
    <property type="match status" value="1"/>
</dbReference>
<feature type="domain" description="ABC transmembrane type-1" evidence="7">
    <location>
        <begin position="17"/>
        <end position="207"/>
    </location>
</feature>
<dbReference type="GO" id="GO:0055085">
    <property type="term" value="P:transmembrane transport"/>
    <property type="evidence" value="ECO:0007669"/>
    <property type="project" value="InterPro"/>
</dbReference>
<dbReference type="InterPro" id="IPR051204">
    <property type="entry name" value="ABC_transp_perm/SBD"/>
</dbReference>
<keyword evidence="3 6" id="KW-0812">Transmembrane</keyword>
<dbReference type="InterPro" id="IPR035906">
    <property type="entry name" value="MetI-like_sf"/>
</dbReference>
<dbReference type="CDD" id="cd06261">
    <property type="entry name" value="TM_PBP2"/>
    <property type="match status" value="1"/>
</dbReference>
<evidence type="ECO:0000256" key="3">
    <source>
        <dbReference type="ARBA" id="ARBA00022692"/>
    </source>
</evidence>
<feature type="transmembrane region" description="Helical" evidence="6">
    <location>
        <begin position="52"/>
        <end position="75"/>
    </location>
</feature>
<evidence type="ECO:0000256" key="1">
    <source>
        <dbReference type="ARBA" id="ARBA00004141"/>
    </source>
</evidence>
<feature type="transmembrane region" description="Helical" evidence="6">
    <location>
        <begin position="126"/>
        <end position="143"/>
    </location>
</feature>
<feature type="transmembrane region" description="Helical" evidence="6">
    <location>
        <begin position="20"/>
        <end position="40"/>
    </location>
</feature>
<dbReference type="SUPFAM" id="SSF161098">
    <property type="entry name" value="MetI-like"/>
    <property type="match status" value="1"/>
</dbReference>
<evidence type="ECO:0000256" key="6">
    <source>
        <dbReference type="RuleBase" id="RU363032"/>
    </source>
</evidence>
<evidence type="ECO:0000256" key="5">
    <source>
        <dbReference type="ARBA" id="ARBA00023136"/>
    </source>
</evidence>
<accession>A0A553JX85</accession>
<feature type="transmembrane region" description="Helical" evidence="6">
    <location>
        <begin position="150"/>
        <end position="169"/>
    </location>
</feature>
<evidence type="ECO:0000256" key="4">
    <source>
        <dbReference type="ARBA" id="ARBA00022989"/>
    </source>
</evidence>
<dbReference type="InterPro" id="IPR000515">
    <property type="entry name" value="MetI-like"/>
</dbReference>
<keyword evidence="9" id="KW-1185">Reference proteome</keyword>
<keyword evidence="2 6" id="KW-0813">Transport</keyword>
<feature type="transmembrane region" description="Helical" evidence="6">
    <location>
        <begin position="181"/>
        <end position="207"/>
    </location>
</feature>
<organism evidence="8 9">
    <name type="scientific">Tessaracoccus rhinocerotis</name>
    <dbReference type="NCBI Taxonomy" id="1689449"/>
    <lineage>
        <taxon>Bacteria</taxon>
        <taxon>Bacillati</taxon>
        <taxon>Actinomycetota</taxon>
        <taxon>Actinomycetes</taxon>
        <taxon>Propionibacteriales</taxon>
        <taxon>Propionibacteriaceae</taxon>
        <taxon>Tessaracoccus</taxon>
    </lineage>
</organism>
<reference evidence="8 9" key="1">
    <citation type="submission" date="2019-07" db="EMBL/GenBank/DDBJ databases">
        <authorList>
            <person name="Zhou L.-Y."/>
        </authorList>
    </citation>
    <scope>NUCLEOTIDE SEQUENCE [LARGE SCALE GENOMIC DNA]</scope>
    <source>
        <strain evidence="8 9">YIM 101269</strain>
    </source>
</reference>
<dbReference type="GO" id="GO:0031460">
    <property type="term" value="P:glycine betaine transport"/>
    <property type="evidence" value="ECO:0007669"/>
    <property type="project" value="TreeGrafter"/>
</dbReference>
<dbReference type="AlphaFoldDB" id="A0A553JX85"/>
<name>A0A553JX85_9ACTN</name>
<dbReference type="OrthoDB" id="3233284at2"/>
<keyword evidence="5 6" id="KW-0472">Membrane</keyword>
<comment type="caution">
    <text evidence="8">The sequence shown here is derived from an EMBL/GenBank/DDBJ whole genome shotgun (WGS) entry which is preliminary data.</text>
</comment>
<sequence length="218" mass="23336">MNLAWVSANWPRIWDLTVQHALIALVPVVLSLVIAVPIGWASHRSRLARRTLLPFSSILYAVPSLPLFVLLPVILGTRILDPVNVVVALTVYGVALLVRTAADAFDTVGLATRDDALAHGHSPGQVFWRVALPLAGPALLAGLRVVSASTLSLVSVGALIGVPSLGYFFTDGYRRAFPTEIWVGIIGTVVLAAVFDLVLVAIGRVLLPWVRATDRTRA</sequence>
<dbReference type="GO" id="GO:0005886">
    <property type="term" value="C:plasma membrane"/>
    <property type="evidence" value="ECO:0007669"/>
    <property type="project" value="UniProtKB-SubCell"/>
</dbReference>
<dbReference type="PANTHER" id="PTHR30177">
    <property type="entry name" value="GLYCINE BETAINE/L-PROLINE TRANSPORT SYSTEM PERMEASE PROTEIN PROW"/>
    <property type="match status" value="1"/>
</dbReference>
<dbReference type="RefSeq" id="WP_143939183.1">
    <property type="nucleotide sequence ID" value="NZ_VKKG01000006.1"/>
</dbReference>
<proteinExistence type="inferred from homology"/>
<evidence type="ECO:0000259" key="7">
    <source>
        <dbReference type="PROSITE" id="PS50928"/>
    </source>
</evidence>
<gene>
    <name evidence="8" type="ORF">FOJ82_14410</name>
</gene>
<protein>
    <submittedName>
        <fullName evidence="8">ABC transporter permease subunit</fullName>
    </submittedName>
</protein>
<dbReference type="EMBL" id="VKKG01000006">
    <property type="protein sequence ID" value="TRY17040.1"/>
    <property type="molecule type" value="Genomic_DNA"/>
</dbReference>
<comment type="similarity">
    <text evidence="6">Belongs to the binding-protein-dependent transport system permease family.</text>
</comment>
<comment type="subcellular location">
    <subcellularLocation>
        <location evidence="6">Cell membrane</location>
        <topology evidence="6">Multi-pass membrane protein</topology>
    </subcellularLocation>
    <subcellularLocation>
        <location evidence="1">Membrane</location>
        <topology evidence="1">Multi-pass membrane protein</topology>
    </subcellularLocation>
</comment>
<keyword evidence="4 6" id="KW-1133">Transmembrane helix</keyword>
<dbReference type="Gene3D" id="1.10.3720.10">
    <property type="entry name" value="MetI-like"/>
    <property type="match status" value="1"/>
</dbReference>